<feature type="domain" description="Beta-Casp" evidence="3">
    <location>
        <begin position="256"/>
        <end position="377"/>
    </location>
</feature>
<dbReference type="GO" id="GO:0016787">
    <property type="term" value="F:hydrolase activity"/>
    <property type="evidence" value="ECO:0007669"/>
    <property type="project" value="UniProtKB-KW"/>
</dbReference>
<proteinExistence type="predicted"/>
<dbReference type="Pfam" id="PF07521">
    <property type="entry name" value="RMMBL"/>
    <property type="match status" value="1"/>
</dbReference>
<dbReference type="SMART" id="SM01027">
    <property type="entry name" value="Beta-Casp"/>
    <property type="match status" value="1"/>
</dbReference>
<dbReference type="eggNOG" id="COG1236">
    <property type="taxonomic scope" value="Bacteria"/>
</dbReference>
<dbReference type="PATRIC" id="fig|888050.3.peg.1653"/>
<name>N6X240_9ACTO</name>
<dbReference type="OrthoDB" id="2971563at2"/>
<keyword evidence="5" id="KW-1185">Reference proteome</keyword>
<dbReference type="PANTHER" id="PTHR11203">
    <property type="entry name" value="CLEAVAGE AND POLYADENYLATION SPECIFICITY FACTOR FAMILY MEMBER"/>
    <property type="match status" value="1"/>
</dbReference>
<evidence type="ECO:0000256" key="1">
    <source>
        <dbReference type="ARBA" id="ARBA00022801"/>
    </source>
</evidence>
<dbReference type="CDD" id="cd16295">
    <property type="entry name" value="TTHA0252-CPSF-like_MBL-fold"/>
    <property type="match status" value="1"/>
</dbReference>
<dbReference type="PANTHER" id="PTHR11203:SF37">
    <property type="entry name" value="INTEGRATOR COMPLEX SUBUNIT 11"/>
    <property type="match status" value="1"/>
</dbReference>
<dbReference type="Proteomes" id="UP000013015">
    <property type="component" value="Unassembled WGS sequence"/>
</dbReference>
<sequence>MAATRLTFLGGAGTVTGSKYLIDLDTASGPRRILIDCGMFQGQKKLRLLNWSRFPVPPSSISDVLLTHAHMDHTGYLPRLVKEGFNGAIWGTDSTLALTEIILRDSAFLQERDADFANAHGFSRHANAQPLYRIGDVERTLPMFRTIEFARPLDLGDGMEATWTRAGHILGSGSIRLSTPDGSILFSGDLGRATHPVLRQREIPEGADLVLVESTYGDREHPDPVGPAHEAFAEAIRSTVDLGGSILIPAFAVDRTEVVLLALDEMLREGRIPDVPVFVDSPMALSSLEIYRARSQADELCEEAGGLRLSHLDLHEVRSVNESKALNTFGRPAIIISASGMASGGRVLHHLERMLPGENNCVILTGYQAIGTRGRSLLDGATSVKMHGMEVAVRCRVVRDEEFSVHADASELLDWVGALKPAPRQVFCVHGEDDSTKALAKLLGEKLSLAAIPARANQSIDVRATISKANLPA</sequence>
<dbReference type="Gene3D" id="3.40.50.10890">
    <property type="match status" value="1"/>
</dbReference>
<dbReference type="RefSeq" id="WP_005964470.1">
    <property type="nucleotide sequence ID" value="NZ_CP040505.1"/>
</dbReference>
<dbReference type="AlphaFoldDB" id="N6X240"/>
<evidence type="ECO:0000259" key="3">
    <source>
        <dbReference type="SMART" id="SM01027"/>
    </source>
</evidence>
<evidence type="ECO:0000313" key="5">
    <source>
        <dbReference type="Proteomes" id="UP000013015"/>
    </source>
</evidence>
<feature type="domain" description="Metallo-beta-lactamase" evidence="2">
    <location>
        <begin position="16"/>
        <end position="229"/>
    </location>
</feature>
<dbReference type="SMART" id="SM00849">
    <property type="entry name" value="Lactamase_B"/>
    <property type="match status" value="1"/>
</dbReference>
<dbReference type="Pfam" id="PF00753">
    <property type="entry name" value="Lactamase_B"/>
    <property type="match status" value="1"/>
</dbReference>
<dbReference type="EMBL" id="AQHZ01000024">
    <property type="protein sequence ID" value="ENO17806.1"/>
    <property type="molecule type" value="Genomic_DNA"/>
</dbReference>
<dbReference type="GO" id="GO:0004521">
    <property type="term" value="F:RNA endonuclease activity"/>
    <property type="evidence" value="ECO:0007669"/>
    <property type="project" value="TreeGrafter"/>
</dbReference>
<accession>N6X240</accession>
<comment type="caution">
    <text evidence="4">The sequence shown here is derived from an EMBL/GenBank/DDBJ whole genome shotgun (WGS) entry which is preliminary data.</text>
</comment>
<reference evidence="4 5" key="1">
    <citation type="submission" date="2013-03" db="EMBL/GenBank/DDBJ databases">
        <title>Reference genome for the Human Microbiome Project.</title>
        <authorList>
            <person name="Aqrawi P."/>
            <person name="Ayvaz T."/>
            <person name="Bess C."/>
            <person name="Blankenburg K."/>
            <person name="Coyle M."/>
            <person name="Deng J."/>
            <person name="Forbes L."/>
            <person name="Fowler G."/>
            <person name="Francisco L."/>
            <person name="Fu Q."/>
            <person name="Gibbs R."/>
            <person name="Gross S."/>
            <person name="Gubbala S."/>
            <person name="Hale W."/>
            <person name="Hemphill L."/>
            <person name="Highlander S."/>
            <person name="Hirani K."/>
            <person name="Jackson L."/>
            <person name="Jakkamsetti A."/>
            <person name="Javaid M."/>
            <person name="Jayaseelan J.C."/>
            <person name="Jiang H."/>
            <person name="Joshi V."/>
            <person name="Korchina V."/>
            <person name="Kovar C."/>
            <person name="Lara F."/>
            <person name="Lee S."/>
            <person name="Liu Y."/>
            <person name="Mata R."/>
            <person name="Mathew T."/>
            <person name="Munidasa M."/>
            <person name="Muzny D."/>
            <person name="Nazareth L."/>
            <person name="Ngo R."/>
            <person name="Nguyen L."/>
            <person name="Nguyen N."/>
            <person name="Okwuonu G."/>
            <person name="Ongeri F."/>
            <person name="Palculict T."/>
            <person name="Patil S."/>
            <person name="Petrosino J."/>
            <person name="Pham C."/>
            <person name="Pham P."/>
            <person name="Pu L.-L."/>
            <person name="Qin X."/>
            <person name="Qu J."/>
            <person name="Reid J."/>
            <person name="Ross M."/>
            <person name="Ruth R."/>
            <person name="Saada N."/>
            <person name="San Lucas F."/>
            <person name="Santibanez J."/>
            <person name="Shang Y."/>
            <person name="Simmons D."/>
            <person name="Song X.-Z."/>
            <person name="Tang L.-Y."/>
            <person name="Thornton R."/>
            <person name="Warren J."/>
            <person name="Weissenberger G."/>
            <person name="Wilczek-Boney K."/>
            <person name="Worley K."/>
            <person name="Youmans B."/>
            <person name="Zhang J."/>
            <person name="Zhang L."/>
            <person name="Zhao Z."/>
            <person name="Zhou C."/>
            <person name="Zhu D."/>
            <person name="Zhu Y."/>
        </authorList>
    </citation>
    <scope>NUCLEOTIDE SEQUENCE [LARGE SCALE GENOMIC DNA]</scope>
    <source>
        <strain evidence="4 5">F0333</strain>
    </source>
</reference>
<dbReference type="STRING" id="888050.HMPREF9004_1716"/>
<keyword evidence="1" id="KW-0378">Hydrolase</keyword>
<dbReference type="InterPro" id="IPR001279">
    <property type="entry name" value="Metallo-B-lactamas"/>
</dbReference>
<organism evidence="4 5">
    <name type="scientific">Schaalia cardiffensis F0333</name>
    <dbReference type="NCBI Taxonomy" id="888050"/>
    <lineage>
        <taxon>Bacteria</taxon>
        <taxon>Bacillati</taxon>
        <taxon>Actinomycetota</taxon>
        <taxon>Actinomycetes</taxon>
        <taxon>Actinomycetales</taxon>
        <taxon>Actinomycetaceae</taxon>
        <taxon>Schaalia</taxon>
    </lineage>
</organism>
<dbReference type="InterPro" id="IPR011108">
    <property type="entry name" value="RMMBL"/>
</dbReference>
<dbReference type="InterPro" id="IPR022712">
    <property type="entry name" value="Beta_Casp"/>
</dbReference>
<dbReference type="SUPFAM" id="SSF56281">
    <property type="entry name" value="Metallo-hydrolase/oxidoreductase"/>
    <property type="match status" value="1"/>
</dbReference>
<dbReference type="HOGENOM" id="CLU_009673_5_2_11"/>
<evidence type="ECO:0000313" key="4">
    <source>
        <dbReference type="EMBL" id="ENO17806.1"/>
    </source>
</evidence>
<protein>
    <submittedName>
        <fullName evidence="4">Metallo-beta-lactamase</fullName>
    </submittedName>
</protein>
<dbReference type="InterPro" id="IPR050698">
    <property type="entry name" value="MBL"/>
</dbReference>
<evidence type="ECO:0000259" key="2">
    <source>
        <dbReference type="SMART" id="SM00849"/>
    </source>
</evidence>
<dbReference type="Pfam" id="PF10996">
    <property type="entry name" value="Beta-Casp"/>
    <property type="match status" value="1"/>
</dbReference>
<gene>
    <name evidence="4" type="ORF">HMPREF9004_1716</name>
</gene>
<dbReference type="Gene3D" id="3.60.15.10">
    <property type="entry name" value="Ribonuclease Z/Hydroxyacylglutathione hydrolase-like"/>
    <property type="match status" value="1"/>
</dbReference>
<dbReference type="InterPro" id="IPR036866">
    <property type="entry name" value="RibonucZ/Hydroxyglut_hydro"/>
</dbReference>